<gene>
    <name evidence="5" type="ORF">MIND_01368600</name>
</gene>
<accession>A0A8H6VS24</accession>
<proteinExistence type="predicted"/>
<dbReference type="EMBL" id="JACAZF010000016">
    <property type="protein sequence ID" value="KAF7289936.1"/>
    <property type="molecule type" value="Genomic_DNA"/>
</dbReference>
<evidence type="ECO:0000256" key="1">
    <source>
        <dbReference type="ARBA" id="ARBA00022884"/>
    </source>
</evidence>
<evidence type="ECO:0000259" key="4">
    <source>
        <dbReference type="PROSITE" id="PS50102"/>
    </source>
</evidence>
<keyword evidence="6" id="KW-1185">Reference proteome</keyword>
<dbReference type="PANTHER" id="PTHR48027">
    <property type="entry name" value="HETEROGENEOUS NUCLEAR RIBONUCLEOPROTEIN 87F-RELATED"/>
    <property type="match status" value="1"/>
</dbReference>
<evidence type="ECO:0000313" key="6">
    <source>
        <dbReference type="Proteomes" id="UP000636479"/>
    </source>
</evidence>
<dbReference type="Proteomes" id="UP000636479">
    <property type="component" value="Unassembled WGS sequence"/>
</dbReference>
<dbReference type="InterPro" id="IPR000504">
    <property type="entry name" value="RRM_dom"/>
</dbReference>
<organism evidence="5 6">
    <name type="scientific">Mycena indigotica</name>
    <dbReference type="NCBI Taxonomy" id="2126181"/>
    <lineage>
        <taxon>Eukaryota</taxon>
        <taxon>Fungi</taxon>
        <taxon>Dikarya</taxon>
        <taxon>Basidiomycota</taxon>
        <taxon>Agaricomycotina</taxon>
        <taxon>Agaricomycetes</taxon>
        <taxon>Agaricomycetidae</taxon>
        <taxon>Agaricales</taxon>
        <taxon>Marasmiineae</taxon>
        <taxon>Mycenaceae</taxon>
        <taxon>Mycena</taxon>
    </lineage>
</organism>
<feature type="compositionally biased region" description="Basic and acidic residues" evidence="3">
    <location>
        <begin position="114"/>
        <end position="135"/>
    </location>
</feature>
<dbReference type="GO" id="GO:0003723">
    <property type="term" value="F:RNA binding"/>
    <property type="evidence" value="ECO:0007669"/>
    <property type="project" value="UniProtKB-UniRule"/>
</dbReference>
<feature type="region of interest" description="Disordered" evidence="3">
    <location>
        <begin position="110"/>
        <end position="135"/>
    </location>
</feature>
<name>A0A8H6VS24_9AGAR</name>
<feature type="domain" description="RRM" evidence="4">
    <location>
        <begin position="31"/>
        <end position="107"/>
    </location>
</feature>
<dbReference type="GeneID" id="59352625"/>
<dbReference type="InterPro" id="IPR035979">
    <property type="entry name" value="RBD_domain_sf"/>
</dbReference>
<dbReference type="AlphaFoldDB" id="A0A8H6VS24"/>
<sequence length="135" mass="15593">MSFLFLANRTFSNWLLRHIETLVLLRLLIMSKLHIGNLSYGINDEMLYEVFIQYGPLTEWFVVKRDGRSCGFGFVTFDAEEDARYAIRKLDGQELNGRSLRVSIANSQTSVRGARGEKKVQANENPFDTRRGHYV</sequence>
<dbReference type="OrthoDB" id="439808at2759"/>
<dbReference type="InterPro" id="IPR012677">
    <property type="entry name" value="Nucleotide-bd_a/b_plait_sf"/>
</dbReference>
<dbReference type="Gene3D" id="3.30.70.330">
    <property type="match status" value="1"/>
</dbReference>
<dbReference type="SUPFAM" id="SSF54928">
    <property type="entry name" value="RNA-binding domain, RBD"/>
    <property type="match status" value="1"/>
</dbReference>
<dbReference type="Pfam" id="PF00076">
    <property type="entry name" value="RRM_1"/>
    <property type="match status" value="1"/>
</dbReference>
<dbReference type="PROSITE" id="PS50102">
    <property type="entry name" value="RRM"/>
    <property type="match status" value="1"/>
</dbReference>
<comment type="caution">
    <text evidence="5">The sequence shown here is derived from an EMBL/GenBank/DDBJ whole genome shotgun (WGS) entry which is preliminary data.</text>
</comment>
<protein>
    <submittedName>
        <fullName evidence="5">Glycine-rich RNA-binding protein 2, mitochondrial-like protein</fullName>
    </submittedName>
</protein>
<reference evidence="5" key="1">
    <citation type="submission" date="2020-05" db="EMBL/GenBank/DDBJ databases">
        <title>Mycena genomes resolve the evolution of fungal bioluminescence.</title>
        <authorList>
            <person name="Tsai I.J."/>
        </authorList>
    </citation>
    <scope>NUCLEOTIDE SEQUENCE</scope>
    <source>
        <strain evidence="5">171206Taipei</strain>
    </source>
</reference>
<evidence type="ECO:0000256" key="3">
    <source>
        <dbReference type="SAM" id="MobiDB-lite"/>
    </source>
</evidence>
<dbReference type="RefSeq" id="XP_037213665.1">
    <property type="nucleotide sequence ID" value="XM_037370109.1"/>
</dbReference>
<evidence type="ECO:0000313" key="5">
    <source>
        <dbReference type="EMBL" id="KAF7289936.1"/>
    </source>
</evidence>
<dbReference type="SMART" id="SM00360">
    <property type="entry name" value="RRM"/>
    <property type="match status" value="1"/>
</dbReference>
<dbReference type="InterPro" id="IPR052462">
    <property type="entry name" value="SLIRP/GR-RBP-like"/>
</dbReference>
<evidence type="ECO:0000256" key="2">
    <source>
        <dbReference type="PROSITE-ProRule" id="PRU00176"/>
    </source>
</evidence>
<keyword evidence="1 2" id="KW-0694">RNA-binding</keyword>